<dbReference type="EMBL" id="VZIZ01000007">
    <property type="protein sequence ID" value="KAF0569629.1"/>
    <property type="molecule type" value="Genomic_DNA"/>
</dbReference>
<organism evidence="1 2">
    <name type="scientific">Psychrobacter nivimaris</name>
    <dbReference type="NCBI Taxonomy" id="281738"/>
    <lineage>
        <taxon>Bacteria</taxon>
        <taxon>Pseudomonadati</taxon>
        <taxon>Pseudomonadota</taxon>
        <taxon>Gammaproteobacteria</taxon>
        <taxon>Moraxellales</taxon>
        <taxon>Moraxellaceae</taxon>
        <taxon>Psychrobacter</taxon>
    </lineage>
</organism>
<dbReference type="Proteomes" id="UP000471465">
    <property type="component" value="Unassembled WGS sequence"/>
</dbReference>
<evidence type="ECO:0000313" key="1">
    <source>
        <dbReference type="EMBL" id="KAF0569629.1"/>
    </source>
</evidence>
<name>A0A6N7C0B4_9GAMM</name>
<comment type="caution">
    <text evidence="1">The sequence shown here is derived from an EMBL/GenBank/DDBJ whole genome shotgun (WGS) entry which is preliminary data.</text>
</comment>
<reference evidence="1 2" key="1">
    <citation type="submission" date="2019-09" db="EMBL/GenBank/DDBJ databases">
        <title>Draft genome sequence of Psychrobacter nivimaris LAMA 639, in search for biotechnological relevant genes.</title>
        <authorList>
            <person name="Lima A.O.S."/>
            <person name="Staloch B.E.K."/>
            <person name="Freitas R.C."/>
            <person name="Niero H."/>
            <person name="Silva M.A.C."/>
        </authorList>
    </citation>
    <scope>NUCLEOTIDE SEQUENCE [LARGE SCALE GENOMIC DNA]</scope>
    <source>
        <strain evidence="1 2">LAMA 639</strain>
    </source>
</reference>
<accession>A0A6N7C0B4</accession>
<gene>
    <name evidence="1" type="ORF">FQV37_2656</name>
</gene>
<proteinExistence type="predicted"/>
<keyword evidence="2" id="KW-1185">Reference proteome</keyword>
<sequence length="39" mass="4374">MQILRVIGQSGVGLIRIQGLRGKIANPSQSWKLFFDKDC</sequence>
<dbReference type="AlphaFoldDB" id="A0A6N7C0B4"/>
<evidence type="ECO:0000313" key="2">
    <source>
        <dbReference type="Proteomes" id="UP000471465"/>
    </source>
</evidence>
<protein>
    <submittedName>
        <fullName evidence="1">Uncharacterized protein</fullName>
    </submittedName>
</protein>